<evidence type="ECO:0000313" key="5">
    <source>
        <dbReference type="EMBL" id="VEP13379.1"/>
    </source>
</evidence>
<dbReference type="GO" id="GO:0043565">
    <property type="term" value="F:sequence-specific DNA binding"/>
    <property type="evidence" value="ECO:0007669"/>
    <property type="project" value="InterPro"/>
</dbReference>
<evidence type="ECO:0000256" key="2">
    <source>
        <dbReference type="ARBA" id="ARBA00023125"/>
    </source>
</evidence>
<keyword evidence="6" id="KW-1185">Reference proteome</keyword>
<protein>
    <submittedName>
        <fullName evidence="5">Transcriptional regulator, AraC family</fullName>
    </submittedName>
</protein>
<dbReference type="InterPro" id="IPR009057">
    <property type="entry name" value="Homeodomain-like_sf"/>
</dbReference>
<dbReference type="Gene3D" id="1.10.10.60">
    <property type="entry name" value="Homeodomain-like"/>
    <property type="match status" value="2"/>
</dbReference>
<sequence>MNQFQVENTKNTNSLLCSTPKNEPVPLIFEKIVQVEKTGISYVSIQPNHFEEHSDPHLKISIPLKQTAIHVKWQTETGKQRYQFVKSGCISIVSPDLPHETWIEQPAEQLIINLAPELISQAIDDLNFKPARIVPQWTAKDKFIEQLGIAFKQNFNKEIALQTEFQQGKPTNLYVESVSNLLITHLLRHHSTTDKIPTLPSDKLSPKKLQQVISYIQVNLERSVSLSELAQVVELSPSRFARAFKQTTGISPHKYILECKIEKVKELLNNPQLSIADISYTLNFSSQSHLTTVFRRLTGTTPSIYRKNS</sequence>
<evidence type="ECO:0000313" key="6">
    <source>
        <dbReference type="Proteomes" id="UP000320055"/>
    </source>
</evidence>
<dbReference type="RefSeq" id="WP_144871665.1">
    <property type="nucleotide sequence ID" value="NZ_LR213948.1"/>
</dbReference>
<dbReference type="InterPro" id="IPR050204">
    <property type="entry name" value="AraC_XylS_family_regulators"/>
</dbReference>
<organism evidence="5 6">
    <name type="scientific">Hyella patelloides LEGE 07179</name>
    <dbReference type="NCBI Taxonomy" id="945734"/>
    <lineage>
        <taxon>Bacteria</taxon>
        <taxon>Bacillati</taxon>
        <taxon>Cyanobacteriota</taxon>
        <taxon>Cyanophyceae</taxon>
        <taxon>Pleurocapsales</taxon>
        <taxon>Hyellaceae</taxon>
        <taxon>Hyella</taxon>
    </lineage>
</organism>
<dbReference type="PROSITE" id="PS00041">
    <property type="entry name" value="HTH_ARAC_FAMILY_1"/>
    <property type="match status" value="1"/>
</dbReference>
<dbReference type="PANTHER" id="PTHR46796:SF6">
    <property type="entry name" value="ARAC SUBFAMILY"/>
    <property type="match status" value="1"/>
</dbReference>
<keyword evidence="3" id="KW-0804">Transcription</keyword>
<keyword evidence="1" id="KW-0805">Transcription regulation</keyword>
<dbReference type="SUPFAM" id="SSF46689">
    <property type="entry name" value="Homeodomain-like"/>
    <property type="match status" value="2"/>
</dbReference>
<dbReference type="InterPro" id="IPR018062">
    <property type="entry name" value="HTH_AraC-typ_CS"/>
</dbReference>
<evidence type="ECO:0000259" key="4">
    <source>
        <dbReference type="PROSITE" id="PS01124"/>
    </source>
</evidence>
<dbReference type="SMART" id="SM00342">
    <property type="entry name" value="HTH_ARAC"/>
    <property type="match status" value="1"/>
</dbReference>
<dbReference type="InterPro" id="IPR018060">
    <property type="entry name" value="HTH_AraC"/>
</dbReference>
<keyword evidence="2" id="KW-0238">DNA-binding</keyword>
<name>A0A563VPS2_9CYAN</name>
<dbReference type="Pfam" id="PF12833">
    <property type="entry name" value="HTH_18"/>
    <property type="match status" value="1"/>
</dbReference>
<dbReference type="AlphaFoldDB" id="A0A563VPS2"/>
<evidence type="ECO:0000256" key="3">
    <source>
        <dbReference type="ARBA" id="ARBA00023163"/>
    </source>
</evidence>
<feature type="domain" description="HTH araC/xylS-type" evidence="4">
    <location>
        <begin position="210"/>
        <end position="308"/>
    </location>
</feature>
<dbReference type="Proteomes" id="UP000320055">
    <property type="component" value="Unassembled WGS sequence"/>
</dbReference>
<gene>
    <name evidence="5" type="ORF">H1P_1980005</name>
</gene>
<dbReference type="GO" id="GO:0003700">
    <property type="term" value="F:DNA-binding transcription factor activity"/>
    <property type="evidence" value="ECO:0007669"/>
    <property type="project" value="InterPro"/>
</dbReference>
<reference evidence="5 6" key="1">
    <citation type="submission" date="2019-01" db="EMBL/GenBank/DDBJ databases">
        <authorList>
            <person name="Brito A."/>
        </authorList>
    </citation>
    <scope>NUCLEOTIDE SEQUENCE [LARGE SCALE GENOMIC DNA]</scope>
    <source>
        <strain evidence="5">1</strain>
    </source>
</reference>
<evidence type="ECO:0000256" key="1">
    <source>
        <dbReference type="ARBA" id="ARBA00023015"/>
    </source>
</evidence>
<accession>A0A563VPS2</accession>
<dbReference type="PANTHER" id="PTHR46796">
    <property type="entry name" value="HTH-TYPE TRANSCRIPTIONAL ACTIVATOR RHAS-RELATED"/>
    <property type="match status" value="1"/>
</dbReference>
<dbReference type="OrthoDB" id="9801721at2"/>
<proteinExistence type="predicted"/>
<dbReference type="PROSITE" id="PS01124">
    <property type="entry name" value="HTH_ARAC_FAMILY_2"/>
    <property type="match status" value="1"/>
</dbReference>
<dbReference type="EMBL" id="CAACVJ010000110">
    <property type="protein sequence ID" value="VEP13379.1"/>
    <property type="molecule type" value="Genomic_DNA"/>
</dbReference>